<accession>A0A1B2DYD6</accession>
<dbReference type="Pfam" id="PF00293">
    <property type="entry name" value="NUDIX"/>
    <property type="match status" value="1"/>
</dbReference>
<organism evidence="3">
    <name type="scientific">Paenibacillus ihbetae</name>
    <dbReference type="NCBI Taxonomy" id="1870820"/>
    <lineage>
        <taxon>Bacteria</taxon>
        <taxon>Bacillati</taxon>
        <taxon>Bacillota</taxon>
        <taxon>Bacilli</taxon>
        <taxon>Bacillales</taxon>
        <taxon>Paenibacillaceae</taxon>
        <taxon>Paenibacillus</taxon>
    </lineage>
</organism>
<dbReference type="PANTHER" id="PTHR43736">
    <property type="entry name" value="ADP-RIBOSE PYROPHOSPHATASE"/>
    <property type="match status" value="1"/>
</dbReference>
<dbReference type="InterPro" id="IPR000086">
    <property type="entry name" value="NUDIX_hydrolase_dom"/>
</dbReference>
<dbReference type="PANTHER" id="PTHR43736:SF1">
    <property type="entry name" value="DIHYDRONEOPTERIN TRIPHOSPHATE DIPHOSPHATASE"/>
    <property type="match status" value="1"/>
</dbReference>
<dbReference type="KEGG" id="pib:BBD41_09265"/>
<feature type="domain" description="Nudix hydrolase" evidence="2">
    <location>
        <begin position="1"/>
        <end position="136"/>
    </location>
</feature>
<dbReference type="AlphaFoldDB" id="A0A1B2DYD6"/>
<protein>
    <submittedName>
        <fullName evidence="3">DNA mismatch repair protein MutT</fullName>
    </submittedName>
</protein>
<dbReference type="EMBL" id="CP016809">
    <property type="protein sequence ID" value="ANY72764.1"/>
    <property type="molecule type" value="Genomic_DNA"/>
</dbReference>
<evidence type="ECO:0000259" key="2">
    <source>
        <dbReference type="PROSITE" id="PS51462"/>
    </source>
</evidence>
<comment type="similarity">
    <text evidence="1">Belongs to the Nudix hydrolase family.</text>
</comment>
<dbReference type="Gene3D" id="3.90.79.10">
    <property type="entry name" value="Nucleoside Triphosphate Pyrophosphohydrolase"/>
    <property type="match status" value="1"/>
</dbReference>
<gene>
    <name evidence="3" type="ORF">BBD41_09265</name>
</gene>
<sequence length="145" mass="16279">MFIVNVEGAVCRDGQWLLITRSMKEEHAGGTLSLVGGKVDAEGHSQEILERTVRRELFEEVGIRVKDEAAFVYSSSFVTDDGSHVINVVFMCEYDEGTAYCKSPDEVEAVHWLDYEAIMNHPQAPPWTKESIRRAALIKENSCSL</sequence>
<proteinExistence type="inferred from homology"/>
<dbReference type="SUPFAM" id="SSF55811">
    <property type="entry name" value="Nudix"/>
    <property type="match status" value="1"/>
</dbReference>
<dbReference type="RefSeq" id="WP_099477389.1">
    <property type="nucleotide sequence ID" value="NZ_CP016809.1"/>
</dbReference>
<name>A0A1B2DYD6_9BACL</name>
<dbReference type="CDD" id="cd02883">
    <property type="entry name" value="NUDIX_Hydrolase"/>
    <property type="match status" value="1"/>
</dbReference>
<dbReference type="PROSITE" id="PS51462">
    <property type="entry name" value="NUDIX"/>
    <property type="match status" value="1"/>
</dbReference>
<dbReference type="InterPro" id="IPR015797">
    <property type="entry name" value="NUDIX_hydrolase-like_dom_sf"/>
</dbReference>
<evidence type="ECO:0000313" key="3">
    <source>
        <dbReference type="EMBL" id="ANY72764.1"/>
    </source>
</evidence>
<evidence type="ECO:0000256" key="1">
    <source>
        <dbReference type="ARBA" id="ARBA00005582"/>
    </source>
</evidence>
<reference evidence="3" key="1">
    <citation type="submission" date="2016-08" db="EMBL/GenBank/DDBJ databases">
        <title>Complete Genome Seqeunce of Paenibacillus sp. nov. IHBB 9852 from high altitute lake of Indian trans-Himalayas.</title>
        <authorList>
            <person name="Kiran S."/>
            <person name="Swarnkar M.K."/>
            <person name="Rana A."/>
            <person name="Tewari R."/>
            <person name="Gulati A."/>
        </authorList>
    </citation>
    <scope>NUCLEOTIDE SEQUENCE [LARGE SCALE GENOMIC DNA]</scope>
    <source>
        <strain evidence="3">IHBB 9852</strain>
    </source>
</reference>